<dbReference type="Gene3D" id="3.10.100.10">
    <property type="entry name" value="Mannose-Binding Protein A, subunit A"/>
    <property type="match status" value="1"/>
</dbReference>
<dbReference type="SMART" id="SM00192">
    <property type="entry name" value="LDLa"/>
    <property type="match status" value="1"/>
</dbReference>
<dbReference type="AlphaFoldDB" id="A0A0N7ELG8"/>
<proteinExistence type="evidence at transcript level"/>
<feature type="domain" description="C-type lectin" evidence="4">
    <location>
        <begin position="167"/>
        <end position="319"/>
    </location>
</feature>
<dbReference type="EMBL" id="KP307151">
    <property type="protein sequence ID" value="ALF45198.1"/>
    <property type="molecule type" value="mRNA"/>
</dbReference>
<protein>
    <submittedName>
        <fullName evidence="5">CTLDcp2</fullName>
    </submittedName>
</protein>
<dbReference type="SUPFAM" id="SSF56436">
    <property type="entry name" value="C-type lectin-like"/>
    <property type="match status" value="1"/>
</dbReference>
<dbReference type="Gene3D" id="4.10.400.10">
    <property type="entry name" value="Low-density Lipoprotein Receptor"/>
    <property type="match status" value="1"/>
</dbReference>
<name>A0A0N7ELG8_MACNP</name>
<dbReference type="RefSeq" id="XP_064096205.1">
    <property type="nucleotide sequence ID" value="XM_064240135.1"/>
</dbReference>
<dbReference type="InterPro" id="IPR036055">
    <property type="entry name" value="LDL_receptor-like_sf"/>
</dbReference>
<dbReference type="InterPro" id="IPR001304">
    <property type="entry name" value="C-type_lectin-like"/>
</dbReference>
<dbReference type="GeneID" id="135208024"/>
<dbReference type="InterPro" id="IPR016187">
    <property type="entry name" value="CTDL_fold"/>
</dbReference>
<evidence type="ECO:0000256" key="3">
    <source>
        <dbReference type="SAM" id="SignalP"/>
    </source>
</evidence>
<dbReference type="KEGG" id="mnz:135208024"/>
<organism evidence="5">
    <name type="scientific">Macrobrachium nipponense</name>
    <name type="common">Oriental river shrimp</name>
    <name type="synonym">Palaemon nipponensis</name>
    <dbReference type="NCBI Taxonomy" id="159736"/>
    <lineage>
        <taxon>Eukaryota</taxon>
        <taxon>Metazoa</taxon>
        <taxon>Ecdysozoa</taxon>
        <taxon>Arthropoda</taxon>
        <taxon>Crustacea</taxon>
        <taxon>Multicrustacea</taxon>
        <taxon>Malacostraca</taxon>
        <taxon>Eumalacostraca</taxon>
        <taxon>Eucarida</taxon>
        <taxon>Decapoda</taxon>
        <taxon>Pleocyemata</taxon>
        <taxon>Caridea</taxon>
        <taxon>Palaemonoidea</taxon>
        <taxon>Palaemonidae</taxon>
        <taxon>Macrobrachium</taxon>
    </lineage>
</organism>
<dbReference type="SMART" id="SM00034">
    <property type="entry name" value="CLECT"/>
    <property type="match status" value="1"/>
</dbReference>
<evidence type="ECO:0000256" key="1">
    <source>
        <dbReference type="ARBA" id="ARBA00023157"/>
    </source>
</evidence>
<comment type="caution">
    <text evidence="2">Lacks conserved residue(s) required for the propagation of feature annotation.</text>
</comment>
<dbReference type="PROSITE" id="PS50041">
    <property type="entry name" value="C_TYPE_LECTIN_2"/>
    <property type="match status" value="1"/>
</dbReference>
<sequence>MRRSLLILLVCVAGAFAGCSEDDQIECRTDSRCTRIGYICDGDNDCGDYSDEESGLCGVWRNDDCARGDVRCTRNGDTSCITIREYCHKTNPPCSGDLDMRLCQMLAEEKLQNLEDIILPRDRAEFQDGGEVITQNLNDTLVSGTDFDYLVPHTIKHDDCPNLYTKVGDICVSLFFIGNMTWGEANQFCEVIGGKLFTPEKSEELDILGRHMREHPISSDFWIGGNFYNNTHGWRWTDGRAMELSTYHWALRHDSTCYQRELNWEHRNVKVDANDGVCYSYFQAPWVSNPYGSCVAMTYKRFYYLSDEDCGQKKSPLCKIVKA</sequence>
<evidence type="ECO:0000256" key="2">
    <source>
        <dbReference type="PROSITE-ProRule" id="PRU00124"/>
    </source>
</evidence>
<evidence type="ECO:0000313" key="5">
    <source>
        <dbReference type="EMBL" id="ALF45198.1"/>
    </source>
</evidence>
<dbReference type="Pfam" id="PF00059">
    <property type="entry name" value="Lectin_C"/>
    <property type="match status" value="1"/>
</dbReference>
<reference evidence="5" key="1">
    <citation type="journal article" date="2015" name="Fish Shellfish Immunol.">
        <title>Isolation and characterization of two novel C-type lectins from the oriental river prawn, Macrobrachium nipponense.</title>
        <authorList>
            <person name="Xiu Y."/>
            <person name="Hou L."/>
            <person name="Liu X."/>
            <person name="Wang Y."/>
            <person name="Gu W."/>
            <person name="Meng Q."/>
            <person name="Wang W."/>
        </authorList>
    </citation>
    <scope>NUCLEOTIDE SEQUENCE</scope>
</reference>
<dbReference type="SUPFAM" id="SSF57424">
    <property type="entry name" value="LDL receptor-like module"/>
    <property type="match status" value="1"/>
</dbReference>
<feature type="signal peptide" evidence="3">
    <location>
        <begin position="1"/>
        <end position="17"/>
    </location>
</feature>
<keyword evidence="1" id="KW-1015">Disulfide bond</keyword>
<dbReference type="PROSITE" id="PS50068">
    <property type="entry name" value="LDLRA_2"/>
    <property type="match status" value="1"/>
</dbReference>
<evidence type="ECO:0000259" key="4">
    <source>
        <dbReference type="PROSITE" id="PS50041"/>
    </source>
</evidence>
<accession>A0A0N7ELG8</accession>
<feature type="chain" id="PRO_5006011615" evidence="3">
    <location>
        <begin position="18"/>
        <end position="323"/>
    </location>
</feature>
<dbReference type="CDD" id="cd00112">
    <property type="entry name" value="LDLa"/>
    <property type="match status" value="1"/>
</dbReference>
<keyword evidence="3" id="KW-0732">Signal</keyword>
<dbReference type="PROSITE" id="PS51257">
    <property type="entry name" value="PROKAR_LIPOPROTEIN"/>
    <property type="match status" value="1"/>
</dbReference>
<dbReference type="CDD" id="cd00037">
    <property type="entry name" value="CLECT"/>
    <property type="match status" value="1"/>
</dbReference>
<dbReference type="InterPro" id="IPR016186">
    <property type="entry name" value="C-type_lectin-like/link_sf"/>
</dbReference>
<dbReference type="InterPro" id="IPR002172">
    <property type="entry name" value="LDrepeatLR_classA_rpt"/>
</dbReference>